<evidence type="ECO:0000313" key="2">
    <source>
        <dbReference type="Proteomes" id="UP001057402"/>
    </source>
</evidence>
<protein>
    <submittedName>
        <fullName evidence="1">Uncharacterized protein</fullName>
    </submittedName>
</protein>
<accession>A0ACB9P0M6</accession>
<organism evidence="1 2">
    <name type="scientific">Melastoma candidum</name>
    <dbReference type="NCBI Taxonomy" id="119954"/>
    <lineage>
        <taxon>Eukaryota</taxon>
        <taxon>Viridiplantae</taxon>
        <taxon>Streptophyta</taxon>
        <taxon>Embryophyta</taxon>
        <taxon>Tracheophyta</taxon>
        <taxon>Spermatophyta</taxon>
        <taxon>Magnoliopsida</taxon>
        <taxon>eudicotyledons</taxon>
        <taxon>Gunneridae</taxon>
        <taxon>Pentapetalae</taxon>
        <taxon>rosids</taxon>
        <taxon>malvids</taxon>
        <taxon>Myrtales</taxon>
        <taxon>Melastomataceae</taxon>
        <taxon>Melastomatoideae</taxon>
        <taxon>Melastomateae</taxon>
        <taxon>Melastoma</taxon>
    </lineage>
</organism>
<proteinExistence type="predicted"/>
<keyword evidence="2" id="KW-1185">Reference proteome</keyword>
<dbReference type="Proteomes" id="UP001057402">
    <property type="component" value="Chromosome 7"/>
</dbReference>
<gene>
    <name evidence="1" type="ORF">MLD38_024929</name>
</gene>
<reference evidence="2" key="1">
    <citation type="journal article" date="2023" name="Front. Plant Sci.">
        <title>Chromosomal-level genome assembly of Melastoma candidum provides insights into trichome evolution.</title>
        <authorList>
            <person name="Zhong Y."/>
            <person name="Wu W."/>
            <person name="Sun C."/>
            <person name="Zou P."/>
            <person name="Liu Y."/>
            <person name="Dai S."/>
            <person name="Zhou R."/>
        </authorList>
    </citation>
    <scope>NUCLEOTIDE SEQUENCE [LARGE SCALE GENOMIC DNA]</scope>
</reference>
<evidence type="ECO:0000313" key="1">
    <source>
        <dbReference type="EMBL" id="KAI4340055.1"/>
    </source>
</evidence>
<name>A0ACB9P0M6_9MYRT</name>
<comment type="caution">
    <text evidence="1">The sequence shown here is derived from an EMBL/GenBank/DDBJ whole genome shotgun (WGS) entry which is preliminary data.</text>
</comment>
<dbReference type="EMBL" id="CM042886">
    <property type="protein sequence ID" value="KAI4340055.1"/>
    <property type="molecule type" value="Genomic_DNA"/>
</dbReference>
<sequence>MGYIVDDGPLGHAIRPRPKGDRAKSSLTVLACFPLLCFRIPSLPPSTPTLNSSLFIPSVLRCLTNRWSKFLVCSWVKVQGGHSLARGDFSDGKEGPRGLGFGHFYEQLSSNLHSSAVEKKVPLYTSHFLTPTASAESSVGFRRLGTSRGSFMHENNQYGEDALKEGMGGGGGAGHDPFDIFQTFFGGGPFSGGGGSSRSRRQRRGEDVIHPLKVSLTSITGHPRSWHSRNIQKGSKIWGIDQKIKFPGEADEAPDTITGDIVFIIQQKEHPKFKRKGDDLFLEHTLSLTESLCSFQFVLTHLDGRQLLIKSQPGEVSKPDQFKGINGEGMPIHQRSFMKGKLYLHFAVVFPDSISPDQSKALKGILPFRQSMQLTDMELDECEETTLQDVNMEEEMRCEKHAQAQEAYDEDEDDDMQGGAQRVQQ</sequence>